<gene>
    <name evidence="3" type="ORF">LAX5112_02216</name>
</gene>
<feature type="compositionally biased region" description="Gly residues" evidence="1">
    <location>
        <begin position="209"/>
        <end position="220"/>
    </location>
</feature>
<feature type="region of interest" description="Disordered" evidence="1">
    <location>
        <begin position="181"/>
        <end position="231"/>
    </location>
</feature>
<dbReference type="GO" id="GO:0005509">
    <property type="term" value="F:calcium ion binding"/>
    <property type="evidence" value="ECO:0007669"/>
    <property type="project" value="InterPro"/>
</dbReference>
<protein>
    <submittedName>
        <fullName evidence="3">Nitrous oxide reductase family maturation protein NosD</fullName>
    </submittedName>
</protein>
<name>A0A0M7A627_9HYPH</name>
<dbReference type="GO" id="GO:0016020">
    <property type="term" value="C:membrane"/>
    <property type="evidence" value="ECO:0007669"/>
    <property type="project" value="InterPro"/>
</dbReference>
<dbReference type="InterPro" id="IPR002126">
    <property type="entry name" value="Cadherin-like_dom"/>
</dbReference>
<dbReference type="CDD" id="cd11304">
    <property type="entry name" value="Cadherin_repeat"/>
    <property type="match status" value="1"/>
</dbReference>
<evidence type="ECO:0000259" key="2">
    <source>
        <dbReference type="PROSITE" id="PS50268"/>
    </source>
</evidence>
<dbReference type="SUPFAM" id="SSF51126">
    <property type="entry name" value="Pectin lyase-like"/>
    <property type="match status" value="4"/>
</dbReference>
<dbReference type="STRING" id="388408.LAX5112_02216"/>
<dbReference type="GO" id="GO:0007156">
    <property type="term" value="P:homophilic cell adhesion via plasma membrane adhesion molecules"/>
    <property type="evidence" value="ECO:0007669"/>
    <property type="project" value="InterPro"/>
</dbReference>
<dbReference type="EMBL" id="CXWD01000007">
    <property type="protein sequence ID" value="CTQ69700.1"/>
    <property type="molecule type" value="Genomic_DNA"/>
</dbReference>
<dbReference type="SMART" id="SM00710">
    <property type="entry name" value="PbH1"/>
    <property type="match status" value="12"/>
</dbReference>
<feature type="domain" description="Cadherin" evidence="2">
    <location>
        <begin position="251"/>
        <end position="333"/>
    </location>
</feature>
<dbReference type="PROSITE" id="PS50268">
    <property type="entry name" value="CADHERIN_2"/>
    <property type="match status" value="1"/>
</dbReference>
<reference evidence="4" key="1">
    <citation type="submission" date="2015-07" db="EMBL/GenBank/DDBJ databases">
        <authorList>
            <person name="Rodrigo-Torres Lidia"/>
            <person name="Arahal R.David."/>
        </authorList>
    </citation>
    <scope>NUCLEOTIDE SEQUENCE [LARGE SCALE GENOMIC DNA]</scope>
    <source>
        <strain evidence="4">CECT 5112</strain>
    </source>
</reference>
<dbReference type="RefSeq" id="WP_055671852.1">
    <property type="nucleotide sequence ID" value="NZ_CXWD01000007.1"/>
</dbReference>
<evidence type="ECO:0000313" key="4">
    <source>
        <dbReference type="Proteomes" id="UP000053235"/>
    </source>
</evidence>
<sequence length="1466" mass="149725">MAFSVNTSFDPAYYLSQNPDVAAAIEAGLIGSAEEHYNLFGFSEGRDPNPYFDTSFYLEQNPDVAAAGINPFDHFIEFGEAEGRAPNAIFDPAYYLAQNPDVAASGMSPFLHFINNGAAEGRAPNASVASQIGEGFDETAYLGANPDVAAAVGSGGLSSGYQHWLLFGFDEGREGAQNLAGETLDQPSNDGTPADNPDDSPADPDAPGAPGGGGGGGGGAPADTTDPVFTSNDAFNVEENTTTVGTVVATDNAAVTYTISGGEDAAAFAIDGTTGALSFNTAPDFETPTDTGGNNEYLVEVTATDAAGNTATQDIEVTVEDITVKNVRTGENYTSIQDAIDAAINGDELLLDGQTFNLPATLNINKEVTITGAGEGQTIIDASALESYGVLVEADNVTIQDLTINGPGVAGAGGAGDNYGIKVQPDTGDASDRLLNFTLEDVTVQGSLRTEIDFNGVDGATLRNVTADGQGTGGNGISLTDSANIVLEDITTTGNTWGSVAIYSYQNFYDQTPNNITFQGTYTAAEDTKIYSQTGPAGAEIGTINFNAVNTGNWQVLNSDFRAGGEAFVFYFASDAEALAFGIALNESTDPDNSASAVKGPDGKFYVFDGLSVQAAIDAAEAGDTIVLAAGVTWDEDLNINKSVTIEGANAGIAADGVRGAESNVTGRIEVSADNVTIDGVQFAPAGAVSGPEDNLITVTGANATLQNLDVDLGRNTAGEYLFGIVLEGEDATVHNSSIDRTDDGIDTTGLDRSLIRISGLDDVTIDGNELINGNIGASLGGAPTDVNITNNTITPSSTNVEAIWVVNAGTLPAAGLDLSGNTFTGDEGIQVQGSDQGDTFSSYATDKNDLFIGKDGSDFFVGGGGDDDLRGDGGTDIASYSGNQADYKVTFVSAGIYTVEHLNGGADGTDTLTDIEFLRFADTPVPVAIDAAVVITVAPSGADYDSIQDAIDAAPEGATIQVAAGTYSEDVTLNVNGVTLVTSEGAEIDGNLRLEANNIKVDGFTLDGPGRAVVDRGIEVAGGDGIEIANMTVSNFLTGASLDFASALGTPTNVTFSGNTFTSNWAGIGSTENVTGLVINGNTFDDNIEAIGLGGGVGLAAPAADIAGLLSGNTFTNVDGEEYAVGDYTGTPQPLRYLPDGKILALDGDNLQTIVDAAPAGSTIVLGEGTFTGDLTINKSLTIEGANLGLAGNDGGRGAESNITGRVTISADDVTIDGVQFAPTGAVPGADDNLITVTGANTTLQNLDIDLGRNTAGEYLFGIVLEGEDATVQNSSIDRTDDGIDTTGLDRSLIRISGLDDVTIDGNELINGNIGGQTGDGSNVSTGIEIANNTITGSSTNTDSIWITGPGFGALPDTIDFSKLNLSGNTFNTDAGLQLRGTETADDFTAFATDQNDLFFGNGGNDIIVGGAGTDTAAYSGAEANYLVLNNGDGSFTITDTLGDEGSDTLIGIEQLQFSDGTSIL</sequence>
<dbReference type="InterPro" id="IPR011050">
    <property type="entry name" value="Pectin_lyase_fold/virulence"/>
</dbReference>
<dbReference type="Gene3D" id="2.60.40.60">
    <property type="entry name" value="Cadherins"/>
    <property type="match status" value="1"/>
</dbReference>
<dbReference type="OrthoDB" id="7527830at2"/>
<dbReference type="SUPFAM" id="SSF49313">
    <property type="entry name" value="Cadherin-like"/>
    <property type="match status" value="1"/>
</dbReference>
<proteinExistence type="predicted"/>
<organism evidence="3 4">
    <name type="scientific">Roseibium alexandrii</name>
    <dbReference type="NCBI Taxonomy" id="388408"/>
    <lineage>
        <taxon>Bacteria</taxon>
        <taxon>Pseudomonadati</taxon>
        <taxon>Pseudomonadota</taxon>
        <taxon>Alphaproteobacteria</taxon>
        <taxon>Hyphomicrobiales</taxon>
        <taxon>Stappiaceae</taxon>
        <taxon>Roseibium</taxon>
    </lineage>
</organism>
<dbReference type="InterPro" id="IPR015919">
    <property type="entry name" value="Cadherin-like_sf"/>
</dbReference>
<dbReference type="Gene3D" id="2.160.20.10">
    <property type="entry name" value="Single-stranded right-handed beta-helix, Pectin lyase-like"/>
    <property type="match status" value="4"/>
</dbReference>
<dbReference type="InterPro" id="IPR012334">
    <property type="entry name" value="Pectin_lyas_fold"/>
</dbReference>
<dbReference type="InterPro" id="IPR001343">
    <property type="entry name" value="Hemolysn_Ca-bd"/>
</dbReference>
<keyword evidence="4" id="KW-1185">Reference proteome</keyword>
<dbReference type="InterPro" id="IPR006626">
    <property type="entry name" value="PbH1"/>
</dbReference>
<dbReference type="Proteomes" id="UP000053235">
    <property type="component" value="Unassembled WGS sequence"/>
</dbReference>
<evidence type="ECO:0000256" key="1">
    <source>
        <dbReference type="SAM" id="MobiDB-lite"/>
    </source>
</evidence>
<dbReference type="Pfam" id="PF00353">
    <property type="entry name" value="HemolysinCabind"/>
    <property type="match status" value="2"/>
</dbReference>
<accession>A0A0M7A627</accession>
<evidence type="ECO:0000313" key="3">
    <source>
        <dbReference type="EMBL" id="CTQ69700.1"/>
    </source>
</evidence>